<dbReference type="AlphaFoldDB" id="A0A6G1FAA5"/>
<dbReference type="EMBL" id="SPHZ02000001">
    <property type="protein sequence ID" value="KAF0933886.1"/>
    <property type="molecule type" value="Genomic_DNA"/>
</dbReference>
<name>A0A6G1FAA5_9ORYZ</name>
<gene>
    <name evidence="2" type="ORF">E2562_020019</name>
</gene>
<proteinExistence type="predicted"/>
<keyword evidence="3" id="KW-1185">Reference proteome</keyword>
<feature type="region of interest" description="Disordered" evidence="1">
    <location>
        <begin position="72"/>
        <end position="94"/>
    </location>
</feature>
<evidence type="ECO:0000313" key="3">
    <source>
        <dbReference type="Proteomes" id="UP000479710"/>
    </source>
</evidence>
<evidence type="ECO:0000256" key="1">
    <source>
        <dbReference type="SAM" id="MobiDB-lite"/>
    </source>
</evidence>
<accession>A0A6G1FAA5</accession>
<organism evidence="2 3">
    <name type="scientific">Oryza meyeriana var. granulata</name>
    <dbReference type="NCBI Taxonomy" id="110450"/>
    <lineage>
        <taxon>Eukaryota</taxon>
        <taxon>Viridiplantae</taxon>
        <taxon>Streptophyta</taxon>
        <taxon>Embryophyta</taxon>
        <taxon>Tracheophyta</taxon>
        <taxon>Spermatophyta</taxon>
        <taxon>Magnoliopsida</taxon>
        <taxon>Liliopsida</taxon>
        <taxon>Poales</taxon>
        <taxon>Poaceae</taxon>
        <taxon>BOP clade</taxon>
        <taxon>Oryzoideae</taxon>
        <taxon>Oryzeae</taxon>
        <taxon>Oryzinae</taxon>
        <taxon>Oryza</taxon>
        <taxon>Oryza meyeriana</taxon>
    </lineage>
</organism>
<evidence type="ECO:0000313" key="2">
    <source>
        <dbReference type="EMBL" id="KAF0933886.1"/>
    </source>
</evidence>
<comment type="caution">
    <text evidence="2">The sequence shown here is derived from an EMBL/GenBank/DDBJ whole genome shotgun (WGS) entry which is preliminary data.</text>
</comment>
<reference evidence="2 3" key="1">
    <citation type="submission" date="2019-11" db="EMBL/GenBank/DDBJ databases">
        <title>Whole genome sequence of Oryza granulata.</title>
        <authorList>
            <person name="Li W."/>
        </authorList>
    </citation>
    <scope>NUCLEOTIDE SEQUENCE [LARGE SCALE GENOMIC DNA]</scope>
    <source>
        <strain evidence="3">cv. Menghai</strain>
        <tissue evidence="2">Leaf</tissue>
    </source>
</reference>
<sequence length="162" mass="17073">MLSLAHTCRPISVLPSMVAPAPPTAKTTPDMPAGFAQPQPALPSLVASPPMALLSPPASLPISPPREALGPLQNGQTCSSPHVGRGHTNGQKSHLANKAKVLTKSSIKRTQINISRKLGFLQQEADLTEQALHDYRAKFDGVLLPEAISALVALFGLAHDEL</sequence>
<dbReference type="Proteomes" id="UP000479710">
    <property type="component" value="Unassembled WGS sequence"/>
</dbReference>
<protein>
    <submittedName>
        <fullName evidence="2">Uncharacterized protein</fullName>
    </submittedName>
</protein>